<name>A0A956SGD4_UNCEI</name>
<protein>
    <submittedName>
        <fullName evidence="1">Uncharacterized protein</fullName>
    </submittedName>
</protein>
<reference evidence="1" key="2">
    <citation type="journal article" date="2021" name="Microbiome">
        <title>Successional dynamics and alternative stable states in a saline activated sludge microbial community over 9 years.</title>
        <authorList>
            <person name="Wang Y."/>
            <person name="Ye J."/>
            <person name="Ju F."/>
            <person name="Liu L."/>
            <person name="Boyd J.A."/>
            <person name="Deng Y."/>
            <person name="Parks D.H."/>
            <person name="Jiang X."/>
            <person name="Yin X."/>
            <person name="Woodcroft B.J."/>
            <person name="Tyson G.W."/>
            <person name="Hugenholtz P."/>
            <person name="Polz M.F."/>
            <person name="Zhang T."/>
        </authorList>
    </citation>
    <scope>NUCLEOTIDE SEQUENCE</scope>
    <source>
        <strain evidence="1">HKST-UBA02</strain>
    </source>
</reference>
<reference evidence="1" key="1">
    <citation type="submission" date="2020-04" db="EMBL/GenBank/DDBJ databases">
        <authorList>
            <person name="Zhang T."/>
        </authorList>
    </citation>
    <scope>NUCLEOTIDE SEQUENCE</scope>
    <source>
        <strain evidence="1">HKST-UBA02</strain>
    </source>
</reference>
<gene>
    <name evidence="1" type="ORF">KDA27_15875</name>
</gene>
<comment type="caution">
    <text evidence="1">The sequence shown here is derived from an EMBL/GenBank/DDBJ whole genome shotgun (WGS) entry which is preliminary data.</text>
</comment>
<evidence type="ECO:0000313" key="1">
    <source>
        <dbReference type="EMBL" id="MCA9757283.1"/>
    </source>
</evidence>
<dbReference type="Proteomes" id="UP000739538">
    <property type="component" value="Unassembled WGS sequence"/>
</dbReference>
<evidence type="ECO:0000313" key="2">
    <source>
        <dbReference type="Proteomes" id="UP000739538"/>
    </source>
</evidence>
<accession>A0A956SGD4</accession>
<dbReference type="AlphaFoldDB" id="A0A956SGD4"/>
<organism evidence="1 2">
    <name type="scientific">Eiseniibacteriota bacterium</name>
    <dbReference type="NCBI Taxonomy" id="2212470"/>
    <lineage>
        <taxon>Bacteria</taxon>
        <taxon>Candidatus Eiseniibacteriota</taxon>
    </lineage>
</organism>
<proteinExistence type="predicted"/>
<sequence>MTERDFFAHLEYRLSRELRALRIGEAPDLACSGVSPRSFEWADAMPVFHGVVWMNGLPDRHPTNYEEEWRFTLRIHRAVSARADIEWKPLLPDDERHGWLGVDTEAQRVQIDLPAGWRTAAS</sequence>
<dbReference type="EMBL" id="JAGQHS010000091">
    <property type="protein sequence ID" value="MCA9757283.1"/>
    <property type="molecule type" value="Genomic_DNA"/>
</dbReference>